<name>A0ACC3A495_9EURO</name>
<comment type="caution">
    <text evidence="1">The sequence shown here is derived from an EMBL/GenBank/DDBJ whole genome shotgun (WGS) entry which is preliminary data.</text>
</comment>
<keyword evidence="2" id="KW-1185">Reference proteome</keyword>
<proteinExistence type="predicted"/>
<accession>A0ACC3A495</accession>
<dbReference type="Proteomes" id="UP001172386">
    <property type="component" value="Unassembled WGS sequence"/>
</dbReference>
<organism evidence="1 2">
    <name type="scientific">Neophaeococcomyces mojaviensis</name>
    <dbReference type="NCBI Taxonomy" id="3383035"/>
    <lineage>
        <taxon>Eukaryota</taxon>
        <taxon>Fungi</taxon>
        <taxon>Dikarya</taxon>
        <taxon>Ascomycota</taxon>
        <taxon>Pezizomycotina</taxon>
        <taxon>Eurotiomycetes</taxon>
        <taxon>Chaetothyriomycetidae</taxon>
        <taxon>Chaetothyriales</taxon>
        <taxon>Chaetothyriales incertae sedis</taxon>
        <taxon>Neophaeococcomyces</taxon>
    </lineage>
</organism>
<dbReference type="EMBL" id="JAPDRQ010000107">
    <property type="protein sequence ID" value="KAJ9655000.1"/>
    <property type="molecule type" value="Genomic_DNA"/>
</dbReference>
<protein>
    <submittedName>
        <fullName evidence="1">Uncharacterized protein</fullName>
    </submittedName>
</protein>
<evidence type="ECO:0000313" key="2">
    <source>
        <dbReference type="Proteomes" id="UP001172386"/>
    </source>
</evidence>
<evidence type="ECO:0000313" key="1">
    <source>
        <dbReference type="EMBL" id="KAJ9655000.1"/>
    </source>
</evidence>
<sequence length="551" mass="61117">MYDRRLKDWRISKNLKAADKDKIINVILGSGTWASDSASTAEHHVSITAKDRRKAMRHYRVNLRGNPAEPVSKSGKSHFGACSPSPPITSYGSSASSPIEPELWTIVTRSDDALTTKTEFGSATPATQASLLENEHGVVATPQNTGRGSPWNQLQFYDREMDEVALPKRPPTTASDDSTGVLTSPSSDIILLPAPSIPHNKTLNVEKMLLSVNAYFHGCATAFRYTNQFDIIPSGGETMAPSYPFWSELKHGIYLLKVQSPELAWPALDRACALAPTIINETVSFDFLFLKELFLTLSPVNVRVYPLIRIKLLQYLSTLAHMKLNKNHPLSIICHELQQDENSHAVSGVALECMLNTIKSHGSGISHGRGENLYDLAFRLECAAITLLRRDGQLDLASYRAKSLLNRAKAMLTTLESRYQDISSLRQARMAATELAHVCMDQRGDHYDEAIEHCLFALTGVQYDSGVFEGWPPSSLTFDRQAVIRDKRSVYTFEDLAKIYDELGDRVQAIAWLEMGVLLAHEVFDAAAEVTATTHIVEKLNRLRAEMIGSG</sequence>
<gene>
    <name evidence="1" type="ORF">H2198_006045</name>
</gene>
<reference evidence="1" key="1">
    <citation type="submission" date="2022-10" db="EMBL/GenBank/DDBJ databases">
        <title>Culturing micro-colonial fungi from biological soil crusts in the Mojave desert and describing Neophaeococcomyces mojavensis, and introducing the new genera and species Taxawa tesnikishii.</title>
        <authorList>
            <person name="Kurbessoian T."/>
            <person name="Stajich J.E."/>
        </authorList>
    </citation>
    <scope>NUCLEOTIDE SEQUENCE</scope>
    <source>
        <strain evidence="1">JES_112</strain>
    </source>
</reference>